<feature type="compositionally biased region" description="Polar residues" evidence="1">
    <location>
        <begin position="46"/>
        <end position="55"/>
    </location>
</feature>
<dbReference type="Proteomes" id="UP001419268">
    <property type="component" value="Unassembled WGS sequence"/>
</dbReference>
<name>A0AAP0F3I4_9MAGN</name>
<keyword evidence="3" id="KW-1185">Reference proteome</keyword>
<evidence type="ECO:0000256" key="1">
    <source>
        <dbReference type="SAM" id="MobiDB-lite"/>
    </source>
</evidence>
<dbReference type="AlphaFoldDB" id="A0AAP0F3I4"/>
<sequence>MMAVGCAEAVDGGPGITAPAKRRRKRRGAMARWHVAGPIDPRRDNNSGQGVVTSTKLDDAMDSNGFWIGDLH</sequence>
<comment type="caution">
    <text evidence="2">The sequence shown here is derived from an EMBL/GenBank/DDBJ whole genome shotgun (WGS) entry which is preliminary data.</text>
</comment>
<evidence type="ECO:0000313" key="3">
    <source>
        <dbReference type="Proteomes" id="UP001419268"/>
    </source>
</evidence>
<organism evidence="2 3">
    <name type="scientific">Stephania cephalantha</name>
    <dbReference type="NCBI Taxonomy" id="152367"/>
    <lineage>
        <taxon>Eukaryota</taxon>
        <taxon>Viridiplantae</taxon>
        <taxon>Streptophyta</taxon>
        <taxon>Embryophyta</taxon>
        <taxon>Tracheophyta</taxon>
        <taxon>Spermatophyta</taxon>
        <taxon>Magnoliopsida</taxon>
        <taxon>Ranunculales</taxon>
        <taxon>Menispermaceae</taxon>
        <taxon>Menispermoideae</taxon>
        <taxon>Cissampelideae</taxon>
        <taxon>Stephania</taxon>
    </lineage>
</organism>
<gene>
    <name evidence="2" type="ORF">Scep_023354</name>
</gene>
<feature type="region of interest" description="Disordered" evidence="1">
    <location>
        <begin position="1"/>
        <end position="56"/>
    </location>
</feature>
<evidence type="ECO:0000313" key="2">
    <source>
        <dbReference type="EMBL" id="KAK9099924.1"/>
    </source>
</evidence>
<protein>
    <submittedName>
        <fullName evidence="2">Uncharacterized protein</fullName>
    </submittedName>
</protein>
<proteinExistence type="predicted"/>
<feature type="compositionally biased region" description="Basic residues" evidence="1">
    <location>
        <begin position="20"/>
        <end position="29"/>
    </location>
</feature>
<dbReference type="EMBL" id="JBBNAG010000010">
    <property type="protein sequence ID" value="KAK9099924.1"/>
    <property type="molecule type" value="Genomic_DNA"/>
</dbReference>
<reference evidence="2 3" key="1">
    <citation type="submission" date="2024-01" db="EMBL/GenBank/DDBJ databases">
        <title>Genome assemblies of Stephania.</title>
        <authorList>
            <person name="Yang L."/>
        </authorList>
    </citation>
    <scope>NUCLEOTIDE SEQUENCE [LARGE SCALE GENOMIC DNA]</scope>
    <source>
        <strain evidence="2">JXDWG</strain>
        <tissue evidence="2">Leaf</tissue>
    </source>
</reference>
<accession>A0AAP0F3I4</accession>